<keyword evidence="2" id="KW-0378">Hydrolase</keyword>
<dbReference type="GO" id="GO:0016787">
    <property type="term" value="F:hydrolase activity"/>
    <property type="evidence" value="ECO:0007669"/>
    <property type="project" value="UniProtKB-UniRule"/>
</dbReference>
<dbReference type="STRING" id="917.SAMN05216326_12843"/>
<feature type="short sequence motif" description="DGA/G" evidence="2">
    <location>
        <begin position="181"/>
        <end position="183"/>
    </location>
</feature>
<dbReference type="OrthoDB" id="5290098at2"/>
<name>A0A1H8IAQ4_9PROT</name>
<dbReference type="Proteomes" id="UP000199459">
    <property type="component" value="Unassembled WGS sequence"/>
</dbReference>
<dbReference type="Gene3D" id="3.40.1090.10">
    <property type="entry name" value="Cytosolic phospholipase A2 catalytic domain"/>
    <property type="match status" value="2"/>
</dbReference>
<dbReference type="RefSeq" id="WP_090634502.1">
    <property type="nucleotide sequence ID" value="NZ_FOCP01000030.1"/>
</dbReference>
<feature type="active site" description="Nucleophile" evidence="2">
    <location>
        <position position="43"/>
    </location>
</feature>
<dbReference type="InterPro" id="IPR016035">
    <property type="entry name" value="Acyl_Trfase/lysoPLipase"/>
</dbReference>
<evidence type="ECO:0000256" key="2">
    <source>
        <dbReference type="PROSITE-ProRule" id="PRU01161"/>
    </source>
</evidence>
<keyword evidence="1 2" id="KW-0443">Lipid metabolism</keyword>
<dbReference type="GO" id="GO:0016042">
    <property type="term" value="P:lipid catabolic process"/>
    <property type="evidence" value="ECO:0007669"/>
    <property type="project" value="UniProtKB-UniRule"/>
</dbReference>
<feature type="domain" description="PNPLA" evidence="3">
    <location>
        <begin position="8"/>
        <end position="194"/>
    </location>
</feature>
<dbReference type="EMBL" id="FOCP01000030">
    <property type="protein sequence ID" value="SEN65411.1"/>
    <property type="molecule type" value="Genomic_DNA"/>
</dbReference>
<accession>A0A1H8IAQ4</accession>
<organism evidence="4 5">
    <name type="scientific">Nitrosomonas marina</name>
    <dbReference type="NCBI Taxonomy" id="917"/>
    <lineage>
        <taxon>Bacteria</taxon>
        <taxon>Pseudomonadati</taxon>
        <taxon>Pseudomonadota</taxon>
        <taxon>Betaproteobacteria</taxon>
        <taxon>Nitrosomonadales</taxon>
        <taxon>Nitrosomonadaceae</taxon>
        <taxon>Nitrosomonas</taxon>
    </lineage>
</organism>
<dbReference type="SUPFAM" id="SSF52151">
    <property type="entry name" value="FabD/lysophospholipase-like"/>
    <property type="match status" value="1"/>
</dbReference>
<feature type="short sequence motif" description="GXGXXG" evidence="2">
    <location>
        <begin position="12"/>
        <end position="17"/>
    </location>
</feature>
<evidence type="ECO:0000313" key="4">
    <source>
        <dbReference type="EMBL" id="SEN65411.1"/>
    </source>
</evidence>
<keyword evidence="2" id="KW-0442">Lipid degradation</keyword>
<evidence type="ECO:0000259" key="3">
    <source>
        <dbReference type="PROSITE" id="PS51635"/>
    </source>
</evidence>
<protein>
    <submittedName>
        <fullName evidence="4">NTE family protein</fullName>
    </submittedName>
</protein>
<reference evidence="4 5" key="1">
    <citation type="submission" date="2016-10" db="EMBL/GenBank/DDBJ databases">
        <authorList>
            <person name="de Groot N.N."/>
        </authorList>
    </citation>
    <scope>NUCLEOTIDE SEQUENCE [LARGE SCALE GENOMIC DNA]</scope>
    <source>
        <strain evidence="4 5">Nm22</strain>
    </source>
</reference>
<sequence>MKYPFKNLVFEGGGVKGIAYVGAMKVLEKERILENIKRVGGTSAGSINAVLFASGFGNQEILNVLSTLDFNDFKDDSWGTLRDMNRLREEYGWYKGDFFREWIGELLKKKTGSSNITFKAISEHSGKDLYVYASNLSTQFGEVYSPEHTPRMRVVDAVRRSMSIPLFFRAIRDDRKDVFVDGGAINNYPVKLFDREKYLENNDLKRIPKYYESANLVLAEKSPKSSQYIYNKETLGFRLDSAKEKGVFRDGQEPQHADIDNFLDYTMQLIKTVLAAQDSQHLHNDDWHRTVYIDSLGVGTTDFDLSDSLKKDLVASGKKCAEEYLKWWSDESKDLAINHPKSTE</sequence>
<dbReference type="Pfam" id="PF01734">
    <property type="entry name" value="Patatin"/>
    <property type="match status" value="1"/>
</dbReference>
<dbReference type="AlphaFoldDB" id="A0A1H8IAQ4"/>
<feature type="active site" description="Proton acceptor" evidence="2">
    <location>
        <position position="181"/>
    </location>
</feature>
<evidence type="ECO:0000313" key="5">
    <source>
        <dbReference type="Proteomes" id="UP000199459"/>
    </source>
</evidence>
<dbReference type="InterPro" id="IPR002641">
    <property type="entry name" value="PNPLA_dom"/>
</dbReference>
<dbReference type="InterPro" id="IPR052580">
    <property type="entry name" value="Lipid_Hydrolase"/>
</dbReference>
<proteinExistence type="predicted"/>
<dbReference type="PANTHER" id="PTHR46394">
    <property type="entry name" value="ANNEXIN"/>
    <property type="match status" value="1"/>
</dbReference>
<dbReference type="CDD" id="cd07207">
    <property type="entry name" value="Pat_ExoU_VipD_like"/>
    <property type="match status" value="1"/>
</dbReference>
<dbReference type="PANTHER" id="PTHR46394:SF1">
    <property type="entry name" value="PNPLA DOMAIN-CONTAINING PROTEIN"/>
    <property type="match status" value="1"/>
</dbReference>
<gene>
    <name evidence="4" type="ORF">SAMN05216325_13028</name>
</gene>
<dbReference type="PROSITE" id="PS51635">
    <property type="entry name" value="PNPLA"/>
    <property type="match status" value="1"/>
</dbReference>
<feature type="short sequence motif" description="GXSXG" evidence="2">
    <location>
        <begin position="41"/>
        <end position="45"/>
    </location>
</feature>
<evidence type="ECO:0000256" key="1">
    <source>
        <dbReference type="ARBA" id="ARBA00023098"/>
    </source>
</evidence>